<accession>A0ABS7NEX4</accession>
<dbReference type="InterPro" id="IPR010331">
    <property type="entry name" value="ExoD"/>
</dbReference>
<reference evidence="2 3" key="1">
    <citation type="submission" date="2021-06" db="EMBL/GenBank/DDBJ databases">
        <title>50 bacteria genomes isolated from Dapeng, Shenzhen, China.</title>
        <authorList>
            <person name="Zheng W."/>
            <person name="Yu S."/>
            <person name="Huang Y."/>
        </authorList>
    </citation>
    <scope>NUCLEOTIDE SEQUENCE [LARGE SCALE GENOMIC DNA]</scope>
    <source>
        <strain evidence="2 3">DP1N14-2</strain>
    </source>
</reference>
<dbReference type="Proteomes" id="UP000766629">
    <property type="component" value="Unassembled WGS sequence"/>
</dbReference>
<keyword evidence="3" id="KW-1185">Reference proteome</keyword>
<evidence type="ECO:0000256" key="1">
    <source>
        <dbReference type="SAM" id="Phobius"/>
    </source>
</evidence>
<dbReference type="PIRSF" id="PIRSF033239">
    <property type="entry name" value="ExoD"/>
    <property type="match status" value="1"/>
</dbReference>
<dbReference type="PANTHER" id="PTHR41795">
    <property type="entry name" value="EXOPOLYSACCHARIDE SYNTHESIS PROTEIN"/>
    <property type="match status" value="1"/>
</dbReference>
<feature type="transmembrane region" description="Helical" evidence="1">
    <location>
        <begin position="44"/>
        <end position="72"/>
    </location>
</feature>
<dbReference type="Pfam" id="PF06055">
    <property type="entry name" value="ExoD"/>
    <property type="match status" value="1"/>
</dbReference>
<comment type="caution">
    <text evidence="2">The sequence shown here is derived from an EMBL/GenBank/DDBJ whole genome shotgun (WGS) entry which is preliminary data.</text>
</comment>
<keyword evidence="1" id="KW-0812">Transmembrane</keyword>
<organism evidence="2 3">
    <name type="scientific">Leisingera daeponensis</name>
    <dbReference type="NCBI Taxonomy" id="405746"/>
    <lineage>
        <taxon>Bacteria</taxon>
        <taxon>Pseudomonadati</taxon>
        <taxon>Pseudomonadota</taxon>
        <taxon>Alphaproteobacteria</taxon>
        <taxon>Rhodobacterales</taxon>
        <taxon>Roseobacteraceae</taxon>
        <taxon>Leisingera</taxon>
    </lineage>
</organism>
<feature type="transmembrane region" description="Helical" evidence="1">
    <location>
        <begin position="129"/>
        <end position="146"/>
    </location>
</feature>
<evidence type="ECO:0000313" key="2">
    <source>
        <dbReference type="EMBL" id="MBY6139770.1"/>
    </source>
</evidence>
<keyword evidence="1" id="KW-0472">Membrane</keyword>
<proteinExistence type="predicted"/>
<evidence type="ECO:0000313" key="3">
    <source>
        <dbReference type="Proteomes" id="UP000766629"/>
    </source>
</evidence>
<dbReference type="RefSeq" id="WP_222508231.1">
    <property type="nucleotide sequence ID" value="NZ_JAHVJA010000003.1"/>
</dbReference>
<name>A0ABS7NEX4_9RHOB</name>
<dbReference type="PANTHER" id="PTHR41795:SF1">
    <property type="entry name" value="EXOPOLYSACCHARIDE SYNTHESIS PROTEIN"/>
    <property type="match status" value="1"/>
</dbReference>
<protein>
    <submittedName>
        <fullName evidence="2">Exopolysaccharide biosynthesis protein</fullName>
    </submittedName>
</protein>
<gene>
    <name evidence="2" type="ORF">KUV26_10025</name>
</gene>
<dbReference type="EMBL" id="JAHVJA010000003">
    <property type="protein sequence ID" value="MBY6139770.1"/>
    <property type="molecule type" value="Genomic_DNA"/>
</dbReference>
<sequence length="195" mass="20814">MASAKQPIEQVLRETSSLARRHRSGITVSRFAEEMGQRSLPAVLAIPAMAVVTPLSGVPMLSSVCGILICLVSGQMLLGRRHLWLPGWLGRRRIKADAVRKASVALRRSVRWLDRHSGKRLLALTRQPFLTVIQVVCLLCGALMPLLEIVPFSSSILGAVVSLLAVAMLTRDGLIALLTLSGLAAAAVALAAGIL</sequence>
<keyword evidence="1" id="KW-1133">Transmembrane helix</keyword>
<feature type="transmembrane region" description="Helical" evidence="1">
    <location>
        <begin position="174"/>
        <end position="194"/>
    </location>
</feature>